<comment type="caution">
    <text evidence="2">The sequence shown here is derived from an EMBL/GenBank/DDBJ whole genome shotgun (WGS) entry which is preliminary data.</text>
</comment>
<dbReference type="EMBL" id="JAQQKX010000017">
    <property type="protein sequence ID" value="MDC7684883.1"/>
    <property type="molecule type" value="Genomic_DNA"/>
</dbReference>
<proteinExistence type="predicted"/>
<feature type="transmembrane region" description="Helical" evidence="1">
    <location>
        <begin position="277"/>
        <end position="297"/>
    </location>
</feature>
<evidence type="ECO:0000256" key="1">
    <source>
        <dbReference type="SAM" id="Phobius"/>
    </source>
</evidence>
<evidence type="ECO:0000313" key="2">
    <source>
        <dbReference type="EMBL" id="MDC7684883.1"/>
    </source>
</evidence>
<feature type="transmembrane region" description="Helical" evidence="1">
    <location>
        <begin position="207"/>
        <end position="227"/>
    </location>
</feature>
<keyword evidence="3" id="KW-1185">Reference proteome</keyword>
<organism evidence="2 3">
    <name type="scientific">Asticcacaulis aquaticus</name>
    <dbReference type="NCBI Taxonomy" id="2984212"/>
    <lineage>
        <taxon>Bacteria</taxon>
        <taxon>Pseudomonadati</taxon>
        <taxon>Pseudomonadota</taxon>
        <taxon>Alphaproteobacteria</taxon>
        <taxon>Caulobacterales</taxon>
        <taxon>Caulobacteraceae</taxon>
        <taxon>Asticcacaulis</taxon>
    </lineage>
</organism>
<dbReference type="SUPFAM" id="SSF50156">
    <property type="entry name" value="PDZ domain-like"/>
    <property type="match status" value="1"/>
</dbReference>
<reference evidence="2 3" key="1">
    <citation type="submission" date="2023-01" db="EMBL/GenBank/DDBJ databases">
        <title>Novel species of the genus Asticcacaulis isolated from rivers.</title>
        <authorList>
            <person name="Lu H."/>
        </authorList>
    </citation>
    <scope>NUCLEOTIDE SEQUENCE [LARGE SCALE GENOMIC DNA]</scope>
    <source>
        <strain evidence="2 3">BYS171W</strain>
    </source>
</reference>
<keyword evidence="1" id="KW-0812">Transmembrane</keyword>
<dbReference type="InterPro" id="IPR036034">
    <property type="entry name" value="PDZ_sf"/>
</dbReference>
<evidence type="ECO:0000313" key="3">
    <source>
        <dbReference type="Proteomes" id="UP001214854"/>
    </source>
</evidence>
<feature type="transmembrane region" description="Helical" evidence="1">
    <location>
        <begin position="175"/>
        <end position="195"/>
    </location>
</feature>
<feature type="transmembrane region" description="Helical" evidence="1">
    <location>
        <begin position="378"/>
        <end position="398"/>
    </location>
</feature>
<keyword evidence="1" id="KW-1133">Transmembrane helix</keyword>
<dbReference type="RefSeq" id="WP_272749360.1">
    <property type="nucleotide sequence ID" value="NZ_JAQQKX010000017.1"/>
</dbReference>
<dbReference type="Proteomes" id="UP001214854">
    <property type="component" value="Unassembled WGS sequence"/>
</dbReference>
<feature type="transmembrane region" description="Helical" evidence="1">
    <location>
        <begin position="142"/>
        <end position="163"/>
    </location>
</feature>
<sequence length="573" mass="62684">MALLIAACAFMQLGGDIHRNLTLRVGEGDIGMPDARLMSDASTVLQTVTPGGAAERAGLRAGDHIRMLDPKDNLGPYRESEPVRLKVMTEGGGRDVTIMPKRFQLTDALKDATIRALFADVVKLITCLAAFVVILRSRNDLTLLWLGAALAASSIPHNGVFIWQDWQPAFTLIRVMSTLMIVGATSLFLVFAYRFRRDRGGRYRTTLRALVILCPIIAVGLNLPYVYTMCTGVMVFGFNEVITYFVAFTSITLSSLATLTVLVIGWREAPTGERGRYLLLATAIGLIMLSYMLNLLMNVLDIRRSLSQPLVWVHMILPLLGALLFVYAVLRHRVIDIGFAVNRALVYAGVSAIVLLAFGLSEWGLQKLLPAHLQDNLWVDATIALGIFFAFHHIQTFVEKGVENVFFRKWHDNEAALERFVTDSGFYDDGDALEKAAVAEFSRFSGGAAVRLYRREAGGYALAEGSGVAHIDSNLAALVRLRADLQPVTFDLAAGVGAALILPMLYRNEVSGFFLLELKPSGDLYRPDEVAVLSKAARKIGADLHALRIEDLEHEAHALRQALAGARAGAASA</sequence>
<protein>
    <recommendedName>
        <fullName evidence="4">PDZ domain-containing protein</fullName>
    </recommendedName>
</protein>
<gene>
    <name evidence="2" type="ORF">PQU92_16485</name>
</gene>
<keyword evidence="1" id="KW-0472">Membrane</keyword>
<accession>A0ABT5HXV8</accession>
<feature type="transmembrane region" description="Helical" evidence="1">
    <location>
        <begin position="112"/>
        <end position="135"/>
    </location>
</feature>
<feature type="transmembrane region" description="Helical" evidence="1">
    <location>
        <begin position="337"/>
        <end position="358"/>
    </location>
</feature>
<evidence type="ECO:0008006" key="4">
    <source>
        <dbReference type="Google" id="ProtNLM"/>
    </source>
</evidence>
<feature type="transmembrane region" description="Helical" evidence="1">
    <location>
        <begin position="309"/>
        <end position="330"/>
    </location>
</feature>
<feature type="transmembrane region" description="Helical" evidence="1">
    <location>
        <begin position="242"/>
        <end position="265"/>
    </location>
</feature>
<name>A0ABT5HXV8_9CAUL</name>